<dbReference type="Gene3D" id="2.10.25.10">
    <property type="entry name" value="Laminin"/>
    <property type="match status" value="3"/>
</dbReference>
<dbReference type="GO" id="GO:0048513">
    <property type="term" value="P:animal organ development"/>
    <property type="evidence" value="ECO:0007669"/>
    <property type="project" value="UniProtKB-ARBA"/>
</dbReference>
<proteinExistence type="predicted"/>
<feature type="disulfide bond" evidence="9">
    <location>
        <begin position="1650"/>
        <end position="1659"/>
    </location>
</feature>
<dbReference type="OMA" id="DDEPHEY"/>
<feature type="domain" description="Laminin G" evidence="12">
    <location>
        <begin position="1029"/>
        <end position="1290"/>
    </location>
</feature>
<organism evidence="15 16">
    <name type="scientific">Varroa destructor</name>
    <name type="common">Honeybee mite</name>
    <dbReference type="NCBI Taxonomy" id="109461"/>
    <lineage>
        <taxon>Eukaryota</taxon>
        <taxon>Metazoa</taxon>
        <taxon>Ecdysozoa</taxon>
        <taxon>Arthropoda</taxon>
        <taxon>Chelicerata</taxon>
        <taxon>Arachnida</taxon>
        <taxon>Acari</taxon>
        <taxon>Parasitiformes</taxon>
        <taxon>Mesostigmata</taxon>
        <taxon>Gamasina</taxon>
        <taxon>Dermanyssoidea</taxon>
        <taxon>Varroidae</taxon>
        <taxon>Varroa</taxon>
    </lineage>
</organism>
<feature type="compositionally biased region" description="Polar residues" evidence="10">
    <location>
        <begin position="1931"/>
        <end position="1960"/>
    </location>
</feature>
<evidence type="ECO:0000256" key="7">
    <source>
        <dbReference type="ARBA" id="ARBA00023157"/>
    </source>
</evidence>
<dbReference type="InterPro" id="IPR015919">
    <property type="entry name" value="Cadherin-like_sf"/>
</dbReference>
<feature type="region of interest" description="Disordered" evidence="10">
    <location>
        <begin position="72"/>
        <end position="114"/>
    </location>
</feature>
<name>A0A7M7JHY9_VARDE</name>
<dbReference type="OrthoDB" id="6252479at2759"/>
<dbReference type="SUPFAM" id="SSF49313">
    <property type="entry name" value="Cadherin-like"/>
    <property type="match status" value="5"/>
</dbReference>
<dbReference type="GO" id="GO:0045296">
    <property type="term" value="F:cadherin binding"/>
    <property type="evidence" value="ECO:0007669"/>
    <property type="project" value="TreeGrafter"/>
</dbReference>
<evidence type="ECO:0000259" key="13">
    <source>
        <dbReference type="PROSITE" id="PS50026"/>
    </source>
</evidence>
<accession>A0A7M7JHY9</accession>
<dbReference type="PRINTS" id="PR00205">
    <property type="entry name" value="CADHERIN"/>
</dbReference>
<dbReference type="InterPro" id="IPR009030">
    <property type="entry name" value="Growth_fac_rcpt_cys_sf"/>
</dbReference>
<dbReference type="SMART" id="SM00112">
    <property type="entry name" value="CA"/>
    <property type="match status" value="5"/>
</dbReference>
<dbReference type="InterPro" id="IPR020894">
    <property type="entry name" value="Cadherin_CS"/>
</dbReference>
<dbReference type="PROSITE" id="PS50026">
    <property type="entry name" value="EGF_3"/>
    <property type="match status" value="3"/>
</dbReference>
<dbReference type="InterPro" id="IPR001791">
    <property type="entry name" value="Laminin_G"/>
</dbReference>
<feature type="domain" description="Cadherin" evidence="14">
    <location>
        <begin position="248"/>
        <end position="360"/>
    </location>
</feature>
<dbReference type="Pfam" id="PF00028">
    <property type="entry name" value="Cadherin"/>
    <property type="match status" value="4"/>
</dbReference>
<dbReference type="InterPro" id="IPR001881">
    <property type="entry name" value="EGF-like_Ca-bd_dom"/>
</dbReference>
<evidence type="ECO:0000256" key="6">
    <source>
        <dbReference type="ARBA" id="ARBA00023136"/>
    </source>
</evidence>
<dbReference type="PANTHER" id="PTHR24027:SF438">
    <property type="entry name" value="CADHERIN 23"/>
    <property type="match status" value="1"/>
</dbReference>
<dbReference type="SMART" id="SM00181">
    <property type="entry name" value="EGF"/>
    <property type="match status" value="4"/>
</dbReference>
<evidence type="ECO:0000313" key="15">
    <source>
        <dbReference type="EnsemblMetazoa" id="XP_022652490"/>
    </source>
</evidence>
<dbReference type="CDD" id="cd00054">
    <property type="entry name" value="EGF_CA"/>
    <property type="match status" value="2"/>
</dbReference>
<dbReference type="GO" id="GO:0001736">
    <property type="term" value="P:establishment of planar polarity"/>
    <property type="evidence" value="ECO:0007669"/>
    <property type="project" value="UniProtKB-ARBA"/>
</dbReference>
<feature type="domain" description="EGF-like" evidence="13">
    <location>
        <begin position="1621"/>
        <end position="1660"/>
    </location>
</feature>
<evidence type="ECO:0000256" key="11">
    <source>
        <dbReference type="SAM" id="Phobius"/>
    </source>
</evidence>
<dbReference type="Pfam" id="PF23106">
    <property type="entry name" value="EGF_Teneurin"/>
    <property type="match status" value="1"/>
</dbReference>
<feature type="domain" description="Cadherin" evidence="14">
    <location>
        <begin position="361"/>
        <end position="480"/>
    </location>
</feature>
<evidence type="ECO:0000259" key="12">
    <source>
        <dbReference type="PROSITE" id="PS50025"/>
    </source>
</evidence>
<dbReference type="CDD" id="cd00053">
    <property type="entry name" value="EGF"/>
    <property type="match status" value="1"/>
</dbReference>
<feature type="transmembrane region" description="Helical" evidence="11">
    <location>
        <begin position="1673"/>
        <end position="1697"/>
    </location>
</feature>
<dbReference type="GO" id="GO:0031175">
    <property type="term" value="P:neuron projection development"/>
    <property type="evidence" value="ECO:0007669"/>
    <property type="project" value="TreeGrafter"/>
</dbReference>
<dbReference type="InterPro" id="IPR039808">
    <property type="entry name" value="Cadherin"/>
</dbReference>
<dbReference type="Proteomes" id="UP000594260">
    <property type="component" value="Unplaced"/>
</dbReference>
<evidence type="ECO:0000256" key="5">
    <source>
        <dbReference type="ARBA" id="ARBA00022989"/>
    </source>
</evidence>
<feature type="compositionally biased region" description="Low complexity" evidence="10">
    <location>
        <begin position="1433"/>
        <end position="1445"/>
    </location>
</feature>
<feature type="domain" description="EGF-like" evidence="13">
    <location>
        <begin position="1581"/>
        <end position="1620"/>
    </location>
</feature>
<comment type="caution">
    <text evidence="9">Lacks conserved residue(s) required for the propagation of feature annotation.</text>
</comment>
<dbReference type="SUPFAM" id="SSF49899">
    <property type="entry name" value="Concanavalin A-like lectins/glucanases"/>
    <property type="match status" value="2"/>
</dbReference>
<dbReference type="InParanoid" id="A0A7M7JHY9"/>
<dbReference type="PANTHER" id="PTHR24027">
    <property type="entry name" value="CADHERIN-23"/>
    <property type="match status" value="1"/>
</dbReference>
<dbReference type="GO" id="GO:0007163">
    <property type="term" value="P:establishment or maintenance of cell polarity"/>
    <property type="evidence" value="ECO:0007669"/>
    <property type="project" value="UniProtKB-ARBA"/>
</dbReference>
<evidence type="ECO:0000256" key="8">
    <source>
        <dbReference type="PROSITE-ProRule" id="PRU00043"/>
    </source>
</evidence>
<dbReference type="CDD" id="cd11304">
    <property type="entry name" value="Cadherin_repeat"/>
    <property type="match status" value="5"/>
</dbReference>
<dbReference type="InterPro" id="IPR000742">
    <property type="entry name" value="EGF"/>
</dbReference>
<dbReference type="EnsemblMetazoa" id="XM_022796755">
    <property type="protein sequence ID" value="XP_022652490"/>
    <property type="gene ID" value="LOC111246710"/>
</dbReference>
<feature type="compositionally biased region" description="Gly residues" evidence="10">
    <location>
        <begin position="99"/>
        <end position="109"/>
    </location>
</feature>
<evidence type="ECO:0000256" key="4">
    <source>
        <dbReference type="ARBA" id="ARBA00022837"/>
    </source>
</evidence>
<keyword evidence="6 11" id="KW-0472">Membrane</keyword>
<dbReference type="KEGG" id="vde:111246710"/>
<feature type="compositionally biased region" description="Low complexity" evidence="10">
    <location>
        <begin position="1911"/>
        <end position="1924"/>
    </location>
</feature>
<dbReference type="Pfam" id="PF00008">
    <property type="entry name" value="EGF"/>
    <property type="match status" value="1"/>
</dbReference>
<feature type="region of interest" description="Disordered" evidence="10">
    <location>
        <begin position="1428"/>
        <end position="1454"/>
    </location>
</feature>
<dbReference type="PROSITE" id="PS00022">
    <property type="entry name" value="EGF_1"/>
    <property type="match status" value="3"/>
</dbReference>
<protein>
    <recommendedName>
        <fullName evidence="17">Neural-cadherin 2</fullName>
    </recommendedName>
</protein>
<feature type="domain" description="Laminin G" evidence="12">
    <location>
        <begin position="1356"/>
        <end position="1579"/>
    </location>
</feature>
<dbReference type="GO" id="GO:0007156">
    <property type="term" value="P:homophilic cell adhesion via plasma membrane adhesion molecules"/>
    <property type="evidence" value="ECO:0007669"/>
    <property type="project" value="InterPro"/>
</dbReference>
<dbReference type="GO" id="GO:0008013">
    <property type="term" value="F:beta-catenin binding"/>
    <property type="evidence" value="ECO:0007669"/>
    <property type="project" value="TreeGrafter"/>
</dbReference>
<dbReference type="GO" id="GO:0005509">
    <property type="term" value="F:calcium ion binding"/>
    <property type="evidence" value="ECO:0007669"/>
    <property type="project" value="UniProtKB-UniRule"/>
</dbReference>
<dbReference type="RefSeq" id="XP_022652490.1">
    <property type="nucleotide sequence ID" value="XM_022796755.1"/>
</dbReference>
<dbReference type="GO" id="GO:0016477">
    <property type="term" value="P:cell migration"/>
    <property type="evidence" value="ECO:0007669"/>
    <property type="project" value="TreeGrafter"/>
</dbReference>
<dbReference type="PROSITE" id="PS00232">
    <property type="entry name" value="CADHERIN_1"/>
    <property type="match status" value="1"/>
</dbReference>
<dbReference type="Gene3D" id="2.60.40.60">
    <property type="entry name" value="Cadherins"/>
    <property type="match status" value="5"/>
</dbReference>
<keyword evidence="3" id="KW-0677">Repeat</keyword>
<dbReference type="Pfam" id="PF02210">
    <property type="entry name" value="Laminin_G_2"/>
    <property type="match status" value="2"/>
</dbReference>
<keyword evidence="7 9" id="KW-1015">Disulfide bond</keyword>
<dbReference type="InterPro" id="IPR056370">
    <property type="entry name" value="Shg-like_Ig-like"/>
</dbReference>
<dbReference type="PROSITE" id="PS50268">
    <property type="entry name" value="CADHERIN_2"/>
    <property type="match status" value="5"/>
</dbReference>
<dbReference type="Pfam" id="PF24811">
    <property type="entry name" value="Ig_Shg"/>
    <property type="match status" value="1"/>
</dbReference>
<dbReference type="GeneID" id="111246710"/>
<feature type="compositionally biased region" description="Basic and acidic residues" evidence="10">
    <location>
        <begin position="1712"/>
        <end position="1723"/>
    </location>
</feature>
<evidence type="ECO:0000256" key="10">
    <source>
        <dbReference type="SAM" id="MobiDB-lite"/>
    </source>
</evidence>
<dbReference type="SMART" id="SM00282">
    <property type="entry name" value="LamG"/>
    <property type="match status" value="2"/>
</dbReference>
<keyword evidence="16" id="KW-1185">Reference proteome</keyword>
<comment type="subcellular location">
    <subcellularLocation>
        <location evidence="1">Membrane</location>
    </subcellularLocation>
</comment>
<feature type="disulfide bond" evidence="9">
    <location>
        <begin position="1631"/>
        <end position="1648"/>
    </location>
</feature>
<keyword evidence="9" id="KW-0245">EGF-like domain</keyword>
<feature type="domain" description="Cadherin" evidence="14">
    <location>
        <begin position="133"/>
        <end position="247"/>
    </location>
</feature>
<feature type="region of interest" description="Disordered" evidence="10">
    <location>
        <begin position="1704"/>
        <end position="1731"/>
    </location>
</feature>
<dbReference type="FunFam" id="2.60.40.60:FF:000112">
    <property type="entry name" value="neural-cadherin isoform X1"/>
    <property type="match status" value="1"/>
</dbReference>
<dbReference type="InterPro" id="IPR013320">
    <property type="entry name" value="ConA-like_dom_sf"/>
</dbReference>
<dbReference type="PROSITE" id="PS01186">
    <property type="entry name" value="EGF_2"/>
    <property type="match status" value="3"/>
</dbReference>
<evidence type="ECO:0000256" key="9">
    <source>
        <dbReference type="PROSITE-ProRule" id="PRU00076"/>
    </source>
</evidence>
<keyword evidence="5 11" id="KW-1133">Transmembrane helix</keyword>
<evidence type="ECO:0008006" key="17">
    <source>
        <dbReference type="Google" id="ProtNLM"/>
    </source>
</evidence>
<dbReference type="FunFam" id="2.60.40.60:FF:000020">
    <property type="entry name" value="Dachsous cadherin-related 1b"/>
    <property type="match status" value="1"/>
</dbReference>
<dbReference type="Gene3D" id="2.60.120.200">
    <property type="match status" value="2"/>
</dbReference>
<feature type="domain" description="Cadherin" evidence="14">
    <location>
        <begin position="586"/>
        <end position="700"/>
    </location>
</feature>
<feature type="domain" description="EGF-like" evidence="13">
    <location>
        <begin position="992"/>
        <end position="1028"/>
    </location>
</feature>
<feature type="domain" description="Cadherin" evidence="14">
    <location>
        <begin position="481"/>
        <end position="586"/>
    </location>
</feature>
<feature type="region of interest" description="Disordered" evidence="10">
    <location>
        <begin position="24"/>
        <end position="43"/>
    </location>
</feature>
<evidence type="ECO:0000313" key="16">
    <source>
        <dbReference type="Proteomes" id="UP000594260"/>
    </source>
</evidence>
<dbReference type="SMART" id="SM00179">
    <property type="entry name" value="EGF_CA"/>
    <property type="match status" value="2"/>
</dbReference>
<keyword evidence="2 11" id="KW-0812">Transmembrane</keyword>
<evidence type="ECO:0000256" key="2">
    <source>
        <dbReference type="ARBA" id="ARBA00022692"/>
    </source>
</evidence>
<evidence type="ECO:0000256" key="3">
    <source>
        <dbReference type="ARBA" id="ARBA00022737"/>
    </source>
</evidence>
<sequence length="1960" mass="216089">MLDQLKVLFVLTGASTYLVSKNGMRPLTDANDTEPPAHTNGLGGMNGVGGGAYFANGTALHYDFDDTSNPFDDAFRHDSDPNYSRQNHSSFQSSESSGSAGGGSEGGSIGDFTSDFIRSKDLEDQHYTRAPDRPPTYHVELVEENDRDVPQKILQVTAPDGVAGPVVYSMEGPDVSTFDRAEDKQKFSINTTTGEVFVLRSLDRDFPEGQAEYSFTVYAEDARSHERLGSANVYVILKDLNDNAPFFPQSVYYGNVSENAPRGTPIVLNMRALEYDDPHEGTNARITYSIEQNQVNENGELIFRIDEHTGTISTAVCCLDRERNSGYSIKVVASDGDPSHKATATATIQIKDENDMSPHFVKKEWVLEIDETNGNDLPLESILDVRVIDGDLPETNSFRYKVVENAFGADKFTMITNPDGSGSLKIIKELDYEVASQRNGFNLTIMVSDNNDVTGSDPRHLDYAKVRIRLKDINDNAPKFHNPHIQITVPENTPTGTTLATFRATDIDASGGSRVMYSIEKDSDRRRHFRVGSSSGVVTLQRPLDRERSPRHHVRVMATDDGIPARTSTATLTVILSDVNDCAPRLAEDYRPVVPEHQSATKVADIRAVDDDERPNGPPFAFSIDPNAPEEVRRAFRLDNNPNGNGSAVVYSRHAFDREQQKSYAIPILIKDSGTPPLTGASTLTVIIGDKNDNRMYPGSKRILAYTLRGSKGMITMGRVHVEDADDWDSVDKSYFWENNVAHPNFNLDQSSGEIVMRNATPGSYFLKFLVYDRQHSIEVGANVTVIVREITREDVRQGGSIALRGTTADELVRIWNWETQQTQMARIDALRETLANIVKADVNHVHIYSVVQRPALAISGNVGGPRLSVHAQSPEVETEVRFFVRSLTDEHVRPELLNGLVEMNRQLLERKLQLNISQVGINECLRENSGYNAVGGSFTEPEDVCEQGSCSNHLLISDDHIVINANRTSFVGVNVTNVATCECTSRLPKNETHTCNRNSCSGRGRCLQGEGMVACECPPGYNGPNCEQTTRSFKGDGFAWFRPVETCEQLHISIEFKTSSEDGLLLYTGPLTIVSSSNALKDMLSLELWKGRPRLLIDLGGGTYELTVKTEEGLADDTWHRLDIFVNGQTAQLMVDMCAARERPIGAGYRHRGGTSLRKCLNQTLTQTTPETWSLMSGVGSSHGRDSTSSPLPASLRAVAAAVSYSSPMASLLNVKQPIQIGGALISRGDGTYNANSKAFLTEFYASHGWRHRPNLSSGFTGCVRQVVVNSQLIDLDNPVHSLNSRTGCPSEDLLCVQTRCIHGHCEVGESRDSRPSSSFTVRSSHQIDTSNDGNGGGICICQPGWEGSHCDRESQSRMLQQASFIKFALNFDPDPFRTDIQMQFRSRQREGELISFASAKGREYAILEISQRRLRFRFNLDRPTKDAVADSNSSSNNSASASAGLGGQGGAVDTERSVQLEHTLIDDGQWHTVRVRRYGCFVSLQLDDGQGPRYAVFSNELACSARLLMVDRHRVTVGGTMHYNQGGVMMVERDLMATCVRDVRLEGRVLPLEDTTVTSLADAAGFVLEARNVIRGCPSSNPCHGVICSNPFMCIDLWNDHVCRCPPGFRQSGPANCTDLDECLISSPCLNGGSCLNRPNGRGFLCQCTTRFRGEVCSEPVPVEQLDQFNMAAISALLVCSLNLIVLLLIIVAYLRARRPKTSDQQAKANQKDQNGKKNSNEDGQLNQPDIRETIIAYHDEGGGEDDMRSFDMTQLRIPLERHQQQWRQQRGRQKSLETSGIAGVDPGERQIVAGCPPRLDVLQGSSHIDITMHETPLPVNVQTGPTQQFSYVAGGPMMLGHSLILEQQPLPIAPQTEAQTMLTGGVTGFGPFDTNPLPMSSTGSVFRDTLQRRRNQSPQRHEQPQRPPQAQQQQLQAQQVPPTRPYHSHTSLNTFSTATLTRSSPSPNTAWTNKLGH</sequence>
<dbReference type="PROSITE" id="PS50025">
    <property type="entry name" value="LAM_G_DOMAIN"/>
    <property type="match status" value="2"/>
</dbReference>
<feature type="disulfide bond" evidence="9">
    <location>
        <begin position="1018"/>
        <end position="1027"/>
    </location>
</feature>
<keyword evidence="4 8" id="KW-0106">Calcium</keyword>
<reference evidence="15" key="1">
    <citation type="submission" date="2021-01" db="UniProtKB">
        <authorList>
            <consortium name="EnsemblMetazoa"/>
        </authorList>
    </citation>
    <scope>IDENTIFICATION</scope>
</reference>
<dbReference type="InterPro" id="IPR002126">
    <property type="entry name" value="Cadherin-like_dom"/>
</dbReference>
<dbReference type="GO" id="GO:0016342">
    <property type="term" value="C:catenin complex"/>
    <property type="evidence" value="ECO:0007669"/>
    <property type="project" value="TreeGrafter"/>
</dbReference>
<evidence type="ECO:0000259" key="14">
    <source>
        <dbReference type="PROSITE" id="PS50268"/>
    </source>
</evidence>
<evidence type="ECO:0000256" key="1">
    <source>
        <dbReference type="ARBA" id="ARBA00004370"/>
    </source>
</evidence>
<dbReference type="SUPFAM" id="SSF57184">
    <property type="entry name" value="Growth factor receptor domain"/>
    <property type="match status" value="1"/>
</dbReference>
<dbReference type="CDD" id="cd00110">
    <property type="entry name" value="LamG"/>
    <property type="match status" value="2"/>
</dbReference>
<feature type="compositionally biased region" description="Low complexity" evidence="10">
    <location>
        <begin position="89"/>
        <end position="98"/>
    </location>
</feature>
<feature type="region of interest" description="Disordered" evidence="10">
    <location>
        <begin position="1894"/>
        <end position="1960"/>
    </location>
</feature>